<proteinExistence type="predicted"/>
<keyword evidence="2" id="KW-1185">Reference proteome</keyword>
<reference evidence="1 2" key="1">
    <citation type="submission" date="2018-05" db="EMBL/GenBank/DDBJ databases">
        <title>Evolution of GPA BGCs.</title>
        <authorList>
            <person name="Waglechner N."/>
            <person name="Wright G.D."/>
        </authorList>
    </citation>
    <scope>NUCLEOTIDE SEQUENCE [LARGE SCALE GENOMIC DNA]</scope>
    <source>
        <strain evidence="1 2">DSM 5908</strain>
    </source>
</reference>
<evidence type="ECO:0000313" key="1">
    <source>
        <dbReference type="EMBL" id="RSM41225.1"/>
    </source>
</evidence>
<accession>A0A428WDQ6</accession>
<dbReference type="AlphaFoldDB" id="A0A428WDQ6"/>
<dbReference type="EMBL" id="QHHU01000035">
    <property type="protein sequence ID" value="RSM41225.1"/>
    <property type="molecule type" value="Genomic_DNA"/>
</dbReference>
<protein>
    <submittedName>
        <fullName evidence="1">Uncharacterized protein</fullName>
    </submittedName>
</protein>
<evidence type="ECO:0000313" key="2">
    <source>
        <dbReference type="Proteomes" id="UP000286716"/>
    </source>
</evidence>
<comment type="caution">
    <text evidence="1">The sequence shown here is derived from an EMBL/GenBank/DDBJ whole genome shotgun (WGS) entry which is preliminary data.</text>
</comment>
<dbReference type="Proteomes" id="UP000286716">
    <property type="component" value="Unassembled WGS sequence"/>
</dbReference>
<dbReference type="OrthoDB" id="4823039at2"/>
<sequence>MNAAVIGCRERLVHGVRRQERVVHDIAYPQPLTTSQTLNCRNVERRGWSDERYSAWLGRLWVSLLG</sequence>
<organism evidence="1 2">
    <name type="scientific">Amycolatopsis balhimycina DSM 5908</name>
    <dbReference type="NCBI Taxonomy" id="1081091"/>
    <lineage>
        <taxon>Bacteria</taxon>
        <taxon>Bacillati</taxon>
        <taxon>Actinomycetota</taxon>
        <taxon>Actinomycetes</taxon>
        <taxon>Pseudonocardiales</taxon>
        <taxon>Pseudonocardiaceae</taxon>
        <taxon>Amycolatopsis</taxon>
    </lineage>
</organism>
<gene>
    <name evidence="1" type="ORF">DMA12_24800</name>
</gene>
<name>A0A428WDQ6_AMYBA</name>